<dbReference type="EMBL" id="LR798266">
    <property type="protein sequence ID" value="CAB5218826.1"/>
    <property type="molecule type" value="Genomic_DNA"/>
</dbReference>
<gene>
    <name evidence="1" type="ORF">UFOVP215_43</name>
</gene>
<reference evidence="1" key="1">
    <citation type="submission" date="2020-05" db="EMBL/GenBank/DDBJ databases">
        <authorList>
            <person name="Chiriac C."/>
            <person name="Salcher M."/>
            <person name="Ghai R."/>
            <person name="Kavagutti S V."/>
        </authorList>
    </citation>
    <scope>NUCLEOTIDE SEQUENCE</scope>
</reference>
<proteinExistence type="predicted"/>
<dbReference type="SUPFAM" id="SSF53756">
    <property type="entry name" value="UDP-Glycosyltransferase/glycogen phosphorylase"/>
    <property type="match status" value="1"/>
</dbReference>
<organism evidence="1">
    <name type="scientific">uncultured Caudovirales phage</name>
    <dbReference type="NCBI Taxonomy" id="2100421"/>
    <lineage>
        <taxon>Viruses</taxon>
        <taxon>Duplodnaviria</taxon>
        <taxon>Heunggongvirae</taxon>
        <taxon>Uroviricota</taxon>
        <taxon>Caudoviricetes</taxon>
        <taxon>Peduoviridae</taxon>
        <taxon>Maltschvirus</taxon>
        <taxon>Maltschvirus maltsch</taxon>
    </lineage>
</organism>
<evidence type="ECO:0008006" key="2">
    <source>
        <dbReference type="Google" id="ProtNLM"/>
    </source>
</evidence>
<sequence>MKILGLGGRMSGCSFHRVTLPLAYMNGIKGLVTDVPTYEVLEQGWDIILFNRLSALDEDWQEVKKQMNVKIIMDMDDDWVLPTNHMNYEGYLEKKPIIENNLKEAHLITCTNERLAEKIYPFNKNVLVIPNALPYGYHQFTDSKKKDERIRIFWAGGCTHQQDLDILKYPLQRLKPLSNKIKMVLGGYTDSDPYSKMVWDKMFNSFTCNGQLPWAKLSGLEPINYMNLYEYADIMLVPLESSNWHSCKSNLKLLEAAAKKVPVICSNVEPYSRDKDAPVFWVNSQKDWFIHLKDLILNPNKRLDYGEKIHEWAKSKYNLIDINEGRKAAFENLIQA</sequence>
<name>A0A6J7WLY6_9CAUD</name>
<accession>A0A6J7WLY6</accession>
<protein>
    <recommendedName>
        <fullName evidence="2">RfaG Glycosyltransferase</fullName>
    </recommendedName>
</protein>
<evidence type="ECO:0000313" key="1">
    <source>
        <dbReference type="EMBL" id="CAB5218826.1"/>
    </source>
</evidence>
<dbReference type="Gene3D" id="3.40.50.2000">
    <property type="entry name" value="Glycogen Phosphorylase B"/>
    <property type="match status" value="1"/>
</dbReference>